<keyword evidence="4 11" id="KW-0028">Amino-acid biosynthesis</keyword>
<proteinExistence type="inferred from homology"/>
<feature type="modified residue" description="N6-(pyridoxal phosphate)lysine" evidence="10">
    <location>
        <position position="43"/>
    </location>
</feature>
<comment type="catalytic activity">
    <reaction evidence="8 11">
        <text>O-acetyl-L-serine + hydrogen sulfide = L-cysteine + acetate</text>
        <dbReference type="Rhea" id="RHEA:14829"/>
        <dbReference type="ChEBI" id="CHEBI:29919"/>
        <dbReference type="ChEBI" id="CHEBI:30089"/>
        <dbReference type="ChEBI" id="CHEBI:35235"/>
        <dbReference type="ChEBI" id="CHEBI:58340"/>
        <dbReference type="EC" id="2.5.1.47"/>
    </reaction>
</comment>
<dbReference type="FunFam" id="3.40.50.1100:FF:000029">
    <property type="entry name" value="Cysteine synthase"/>
    <property type="match status" value="1"/>
</dbReference>
<dbReference type="InterPro" id="IPR001216">
    <property type="entry name" value="P-phosphate_BS"/>
</dbReference>
<evidence type="ECO:0000256" key="8">
    <source>
        <dbReference type="ARBA" id="ARBA00047931"/>
    </source>
</evidence>
<keyword evidence="14" id="KW-1185">Reference proteome</keyword>
<feature type="binding site" evidence="9">
    <location>
        <position position="73"/>
    </location>
    <ligand>
        <name>pyridoxal 5'-phosphate</name>
        <dbReference type="ChEBI" id="CHEBI:597326"/>
    </ligand>
</feature>
<organism evidence="13 14">
    <name type="scientific">Shewanella mangrovi</name>
    <dbReference type="NCBI Taxonomy" id="1515746"/>
    <lineage>
        <taxon>Bacteria</taxon>
        <taxon>Pseudomonadati</taxon>
        <taxon>Pseudomonadota</taxon>
        <taxon>Gammaproteobacteria</taxon>
        <taxon>Alteromonadales</taxon>
        <taxon>Shewanellaceae</taxon>
        <taxon>Shewanella</taxon>
    </lineage>
</organism>
<dbReference type="CDD" id="cd01561">
    <property type="entry name" value="CBS_like"/>
    <property type="match status" value="1"/>
</dbReference>
<dbReference type="EC" id="2.5.1.47" evidence="11"/>
<evidence type="ECO:0000256" key="10">
    <source>
        <dbReference type="PIRSR" id="PIRSR605856-51"/>
    </source>
</evidence>
<dbReference type="Gene3D" id="3.40.50.1100">
    <property type="match status" value="2"/>
</dbReference>
<dbReference type="OrthoDB" id="9805733at2"/>
<evidence type="ECO:0000256" key="9">
    <source>
        <dbReference type="PIRSR" id="PIRSR605856-50"/>
    </source>
</evidence>
<dbReference type="InterPro" id="IPR005858">
    <property type="entry name" value="CysM"/>
</dbReference>
<protein>
    <recommendedName>
        <fullName evidence="11">Cysteine synthase</fullName>
        <ecNumber evidence="11">2.5.1.47</ecNumber>
    </recommendedName>
</protein>
<dbReference type="InterPro" id="IPR005856">
    <property type="entry name" value="Cys_synth"/>
</dbReference>
<evidence type="ECO:0000256" key="5">
    <source>
        <dbReference type="ARBA" id="ARBA00022679"/>
    </source>
</evidence>
<dbReference type="InterPro" id="IPR050214">
    <property type="entry name" value="Cys_Synth/Cystath_Beta-Synth"/>
</dbReference>
<dbReference type="GO" id="GO:0004124">
    <property type="term" value="F:cysteine synthase activity"/>
    <property type="evidence" value="ECO:0007669"/>
    <property type="project" value="UniProtKB-UniRule"/>
</dbReference>
<evidence type="ECO:0000256" key="3">
    <source>
        <dbReference type="ARBA" id="ARBA00007103"/>
    </source>
</evidence>
<evidence type="ECO:0000256" key="2">
    <source>
        <dbReference type="ARBA" id="ARBA00004962"/>
    </source>
</evidence>
<evidence type="ECO:0000256" key="4">
    <source>
        <dbReference type="ARBA" id="ARBA00022605"/>
    </source>
</evidence>
<gene>
    <name evidence="13" type="ORF">HR45_09050</name>
</gene>
<feature type="binding site" evidence="9">
    <location>
        <begin position="173"/>
        <end position="177"/>
    </location>
    <ligand>
        <name>pyridoxal 5'-phosphate</name>
        <dbReference type="ChEBI" id="CHEBI:597326"/>
    </ligand>
</feature>
<dbReference type="InterPro" id="IPR001926">
    <property type="entry name" value="TrpB-like_PALP"/>
</dbReference>
<dbReference type="RefSeq" id="WP_037442076.1">
    <property type="nucleotide sequence ID" value="NZ_JPEO01000005.1"/>
</dbReference>
<evidence type="ECO:0000313" key="13">
    <source>
        <dbReference type="EMBL" id="KFZ37565.1"/>
    </source>
</evidence>
<dbReference type="NCBIfam" id="TIGR01138">
    <property type="entry name" value="cysM"/>
    <property type="match status" value="1"/>
</dbReference>
<dbReference type="PANTHER" id="PTHR10314">
    <property type="entry name" value="CYSTATHIONINE BETA-SYNTHASE"/>
    <property type="match status" value="1"/>
</dbReference>
<dbReference type="EMBL" id="JPEO01000005">
    <property type="protein sequence ID" value="KFZ37565.1"/>
    <property type="molecule type" value="Genomic_DNA"/>
</dbReference>
<reference evidence="13 14" key="1">
    <citation type="submission" date="2014-06" db="EMBL/GenBank/DDBJ databases">
        <title>Shewanella sp. YQH10.</title>
        <authorList>
            <person name="Liu Y."/>
            <person name="Zeng R."/>
        </authorList>
    </citation>
    <scope>NUCLEOTIDE SEQUENCE [LARGE SCALE GENOMIC DNA]</scope>
    <source>
        <strain evidence="13 14">YQH10</strain>
    </source>
</reference>
<dbReference type="FunFam" id="3.40.50.1100:FF:000003">
    <property type="entry name" value="Cystathionine beta-synthase"/>
    <property type="match status" value="1"/>
</dbReference>
<evidence type="ECO:0000259" key="12">
    <source>
        <dbReference type="Pfam" id="PF00291"/>
    </source>
</evidence>
<comment type="pathway">
    <text evidence="2">Amino-acid biosynthesis; L-cysteine biosynthesis; L-cysteine from L-serine: step 2/2.</text>
</comment>
<feature type="domain" description="Tryptophan synthase beta chain-like PALP" evidence="12">
    <location>
        <begin position="9"/>
        <end position="280"/>
    </location>
</feature>
<dbReference type="SUPFAM" id="SSF53686">
    <property type="entry name" value="Tryptophan synthase beta subunit-like PLP-dependent enzymes"/>
    <property type="match status" value="1"/>
</dbReference>
<sequence>MSDFPTIEACIGQTPLVRLQRLDCGSATVLLKLEGNNPAGSVKDRAALNMIVQAEQRQEIQPGDTLIEATSGNTGIALAMAAAIKGYKMTLIMPKDSTQERKDAMQAYGAKLLLVGNMEEARDLALAMQAEGKGKVLDQFNNQDNANAHFLTTGPEIWQQTHGKVTHFVSSMGTTGTIMGVSRYLKDQDPNVTIVGLQPAAGSAIPGIRRWPQEYLPSIFDASRVDVVMDIEEQDAQQMARTLAREEGICAGVSSGGAVFAALAIAKQNPGAVVVAIICDRGDRYLSSGLFS</sequence>
<keyword evidence="5 11" id="KW-0808">Transferase</keyword>
<dbReference type="GO" id="GO:0006535">
    <property type="term" value="P:cysteine biosynthetic process from serine"/>
    <property type="evidence" value="ECO:0007669"/>
    <property type="project" value="UniProtKB-UniRule"/>
</dbReference>
<comment type="cofactor">
    <cofactor evidence="1 9 11">
        <name>pyridoxal 5'-phosphate</name>
        <dbReference type="ChEBI" id="CHEBI:597326"/>
    </cofactor>
</comment>
<evidence type="ECO:0000256" key="1">
    <source>
        <dbReference type="ARBA" id="ARBA00001933"/>
    </source>
</evidence>
<accession>A0A094JCC0</accession>
<dbReference type="Proteomes" id="UP000029264">
    <property type="component" value="Unassembled WGS sequence"/>
</dbReference>
<dbReference type="STRING" id="1515746.HR45_09050"/>
<keyword evidence="6 9" id="KW-0663">Pyridoxal phosphate</keyword>
<dbReference type="AlphaFoldDB" id="A0A094JCC0"/>
<dbReference type="PROSITE" id="PS00901">
    <property type="entry name" value="CYS_SYNTHASE"/>
    <property type="match status" value="1"/>
</dbReference>
<evidence type="ECO:0000256" key="11">
    <source>
        <dbReference type="RuleBase" id="RU003985"/>
    </source>
</evidence>
<dbReference type="InterPro" id="IPR036052">
    <property type="entry name" value="TrpB-like_PALP_sf"/>
</dbReference>
<dbReference type="UniPathway" id="UPA00136">
    <property type="reaction ID" value="UER00200"/>
</dbReference>
<feature type="binding site" evidence="9">
    <location>
        <position position="254"/>
    </location>
    <ligand>
        <name>pyridoxal 5'-phosphate</name>
        <dbReference type="ChEBI" id="CHEBI:597326"/>
    </ligand>
</feature>
<comment type="caution">
    <text evidence="13">The sequence shown here is derived from an EMBL/GenBank/DDBJ whole genome shotgun (WGS) entry which is preliminary data.</text>
</comment>
<name>A0A094JCC0_9GAMM</name>
<dbReference type="NCBIfam" id="NF008735">
    <property type="entry name" value="PRK11761.1"/>
    <property type="match status" value="1"/>
</dbReference>
<comment type="similarity">
    <text evidence="3 11">Belongs to the cysteine synthase/cystathionine beta-synthase family.</text>
</comment>
<evidence type="ECO:0000256" key="7">
    <source>
        <dbReference type="ARBA" id="ARBA00023192"/>
    </source>
</evidence>
<dbReference type="eggNOG" id="COG0031">
    <property type="taxonomic scope" value="Bacteria"/>
</dbReference>
<evidence type="ECO:0000256" key="6">
    <source>
        <dbReference type="ARBA" id="ARBA00022898"/>
    </source>
</evidence>
<dbReference type="Pfam" id="PF00291">
    <property type="entry name" value="PALP"/>
    <property type="match status" value="1"/>
</dbReference>
<dbReference type="NCBIfam" id="TIGR01136">
    <property type="entry name" value="cysKM"/>
    <property type="match status" value="1"/>
</dbReference>
<evidence type="ECO:0000313" key="14">
    <source>
        <dbReference type="Proteomes" id="UP000029264"/>
    </source>
</evidence>
<keyword evidence="7 11" id="KW-0198">Cysteine biosynthesis</keyword>